<feature type="compositionally biased region" description="Low complexity" evidence="2">
    <location>
        <begin position="244"/>
        <end position="261"/>
    </location>
</feature>
<protein>
    <submittedName>
        <fullName evidence="4">Uncharacterized protein</fullName>
    </submittedName>
</protein>
<organism evidence="4 6">
    <name type="scientific">Phytophthora rubi</name>
    <dbReference type="NCBI Taxonomy" id="129364"/>
    <lineage>
        <taxon>Eukaryota</taxon>
        <taxon>Sar</taxon>
        <taxon>Stramenopiles</taxon>
        <taxon>Oomycota</taxon>
        <taxon>Peronosporomycetes</taxon>
        <taxon>Peronosporales</taxon>
        <taxon>Peronosporaceae</taxon>
        <taxon>Phytophthora</taxon>
    </lineage>
</organism>
<feature type="compositionally biased region" description="Basic residues" evidence="2">
    <location>
        <begin position="210"/>
        <end position="219"/>
    </location>
</feature>
<evidence type="ECO:0000313" key="5">
    <source>
        <dbReference type="Proteomes" id="UP000429607"/>
    </source>
</evidence>
<comment type="caution">
    <text evidence="4">The sequence shown here is derived from an EMBL/GenBank/DDBJ whole genome shotgun (WGS) entry which is preliminary data.</text>
</comment>
<sequence>MASPGPPLNAALPSRRPQRSQTPTSSQPATTTSSTTRASNAQGRGSLSLRVLTVEKFRQERLIRSRLNPPPPPPSKAIPVPLYPGETMAQYNHKLDQWLAERHESLESLRDNPKRERQFRLAFAFLRDNRKPSAAGTKTPKRKSIDEEYEEFYRRSASQELKRLRRDTSTERDRSEPRGRSPAHPAEERKLNRDTSSLNREHCSTDKKIAPRSHSRSASRPRDSRDHPLSSFQMPPRSSHRRSTSPASQSSYQSSHSRSPTEILASRVLSMEDYLQEMKLPKNIRNQRGPGGRLAKIPVPLFTGETLDEYEQAFGRWLHQHQTSVLSLRSQPLKERVYRHQYAYQRGMAASSSYSTERSQSHARSTSPLKTKESSHEKHELSRNPYCDEIGERSPQRCQDSDTSSSTKSPQPVENCVSTADVDSISDHPSFTLTSKENDQDGRPGSACKFAAAMDISTQNSRPQANWHEDELMSPTTESEHTDTTIDTYPNLQVSVHEDELTSSANSPELTHQEPINSPPAISQESGIAADDFSLRISGRESDMPISSDELPSWAMHLIGRVQELETQVTQLQRMVDSGECCQNYSRCKSTGRAHTERPKYNERSPPIASSTAVELNVLDVDDFDQTKCATRRELDNQVKECDTTACHLPLDPDKSYVSAAGSKTQVTEKHQTTEDIRHDATITLSRAVDSRAKADLKKRRLTEAYDRLNNQITMNETAIDDALDYIKTIKDVDYAAAMEQHSQVMELVVSINKEKEKRASALADLILYGWKGREDALLSLLAEESSEAHASGGADHERLSTISSQIEDKDGALKSLEAHLKEQLQWVTGISSNVSESDRALRFKALRKLSKRLAKEQTTKEQLERERQEVMESFLQIDTELRKLIKGSLVKNVKNKC</sequence>
<feature type="compositionally biased region" description="Polar residues" evidence="2">
    <location>
        <begin position="502"/>
        <end position="526"/>
    </location>
</feature>
<feature type="coiled-coil region" evidence="1">
    <location>
        <begin position="847"/>
        <end position="881"/>
    </location>
</feature>
<feature type="region of interest" description="Disordered" evidence="2">
    <location>
        <begin position="349"/>
        <end position="447"/>
    </location>
</feature>
<feature type="compositionally biased region" description="Polar residues" evidence="2">
    <location>
        <begin position="350"/>
        <end position="369"/>
    </location>
</feature>
<feature type="region of interest" description="Disordered" evidence="2">
    <location>
        <begin position="131"/>
        <end position="261"/>
    </location>
</feature>
<accession>A0A6A3N3L4</accession>
<feature type="compositionally biased region" description="Basic and acidic residues" evidence="2">
    <location>
        <begin position="53"/>
        <end position="63"/>
    </location>
</feature>
<name>A0A6A3N3L4_9STRA</name>
<feature type="compositionally biased region" description="Low complexity" evidence="2">
    <location>
        <begin position="13"/>
        <end position="39"/>
    </location>
</feature>
<dbReference type="EMBL" id="QXFV01000721">
    <property type="protein sequence ID" value="KAE9028977.1"/>
    <property type="molecule type" value="Genomic_DNA"/>
</dbReference>
<dbReference type="OrthoDB" id="127596at2759"/>
<evidence type="ECO:0000256" key="2">
    <source>
        <dbReference type="SAM" id="MobiDB-lite"/>
    </source>
</evidence>
<gene>
    <name evidence="3" type="ORF">PR001_g11620</name>
    <name evidence="4" type="ORF">PR002_g7203</name>
</gene>
<evidence type="ECO:0000313" key="3">
    <source>
        <dbReference type="EMBL" id="KAE9028977.1"/>
    </source>
</evidence>
<dbReference type="AlphaFoldDB" id="A0A6A3N3L4"/>
<feature type="region of interest" description="Disordered" evidence="2">
    <location>
        <begin position="1"/>
        <end position="83"/>
    </location>
</feature>
<dbReference type="EMBL" id="QXFU01000340">
    <property type="protein sequence ID" value="KAE9036181.1"/>
    <property type="molecule type" value="Genomic_DNA"/>
</dbReference>
<dbReference type="Proteomes" id="UP000429607">
    <property type="component" value="Unassembled WGS sequence"/>
</dbReference>
<proteinExistence type="predicted"/>
<evidence type="ECO:0000313" key="6">
    <source>
        <dbReference type="Proteomes" id="UP000435112"/>
    </source>
</evidence>
<reference evidence="5 6" key="1">
    <citation type="submission" date="2018-09" db="EMBL/GenBank/DDBJ databases">
        <title>Genomic investigation of the strawberry pathogen Phytophthora fragariae indicates pathogenicity is determined by transcriptional variation in three key races.</title>
        <authorList>
            <person name="Adams T.M."/>
            <person name="Armitage A.D."/>
            <person name="Sobczyk M.K."/>
            <person name="Bates H.J."/>
            <person name="Dunwell J.M."/>
            <person name="Nellist C.F."/>
            <person name="Harrison R.J."/>
        </authorList>
    </citation>
    <scope>NUCLEOTIDE SEQUENCE [LARGE SCALE GENOMIC DNA]</scope>
    <source>
        <strain evidence="3 5">SCRP249</strain>
        <strain evidence="4 6">SCRP324</strain>
    </source>
</reference>
<evidence type="ECO:0000313" key="4">
    <source>
        <dbReference type="EMBL" id="KAE9036181.1"/>
    </source>
</evidence>
<feature type="compositionally biased region" description="Basic and acidic residues" evidence="2">
    <location>
        <begin position="370"/>
        <end position="382"/>
    </location>
</feature>
<dbReference type="Proteomes" id="UP000435112">
    <property type="component" value="Unassembled WGS sequence"/>
</dbReference>
<feature type="compositionally biased region" description="Basic and acidic residues" evidence="2">
    <location>
        <begin position="160"/>
        <end position="209"/>
    </location>
</feature>
<evidence type="ECO:0000256" key="1">
    <source>
        <dbReference type="SAM" id="Coils"/>
    </source>
</evidence>
<feature type="compositionally biased region" description="Basic and acidic residues" evidence="2">
    <location>
        <begin position="143"/>
        <end position="154"/>
    </location>
</feature>
<feature type="compositionally biased region" description="Polar residues" evidence="2">
    <location>
        <begin position="396"/>
        <end position="418"/>
    </location>
</feature>
<feature type="region of interest" description="Disordered" evidence="2">
    <location>
        <begin position="499"/>
        <end position="528"/>
    </location>
</feature>
<keyword evidence="1" id="KW-0175">Coiled coil</keyword>